<dbReference type="GO" id="GO:0017111">
    <property type="term" value="F:ribonucleoside triphosphate phosphatase activity"/>
    <property type="evidence" value="ECO:0007669"/>
    <property type="project" value="UniProtKB-UniRule"/>
</dbReference>
<dbReference type="GO" id="GO:0005524">
    <property type="term" value="F:ATP binding"/>
    <property type="evidence" value="ECO:0007669"/>
    <property type="project" value="UniProtKB-UniRule"/>
</dbReference>
<comment type="caution">
    <text evidence="5">The sequence shown here is derived from an EMBL/GenBank/DDBJ whole genome shotgun (WGS) entry which is preliminary data.</text>
</comment>
<dbReference type="CDD" id="cd19482">
    <property type="entry name" value="RecA-like_Thep1"/>
    <property type="match status" value="1"/>
</dbReference>
<keyword evidence="2 4" id="KW-0378">Hydrolase</keyword>
<evidence type="ECO:0000256" key="3">
    <source>
        <dbReference type="ARBA" id="ARBA00022840"/>
    </source>
</evidence>
<feature type="binding site" evidence="4">
    <location>
        <begin position="7"/>
        <end position="14"/>
    </location>
    <ligand>
        <name>ATP</name>
        <dbReference type="ChEBI" id="CHEBI:30616"/>
    </ligand>
</feature>
<dbReference type="PANTHER" id="PTHR43146">
    <property type="entry name" value="CANCER-RELATED NUCLEOSIDE-TRIPHOSPHATASE"/>
    <property type="match status" value="1"/>
</dbReference>
<evidence type="ECO:0000256" key="2">
    <source>
        <dbReference type="ARBA" id="ARBA00022801"/>
    </source>
</evidence>
<dbReference type="Pfam" id="PF03266">
    <property type="entry name" value="NTPase_1"/>
    <property type="match status" value="1"/>
</dbReference>
<comment type="catalytic activity">
    <reaction evidence="4">
        <text>a ribonucleoside 5'-triphosphate + H2O = a ribonucleoside 5'-diphosphate + phosphate + H(+)</text>
        <dbReference type="Rhea" id="RHEA:23680"/>
        <dbReference type="ChEBI" id="CHEBI:15377"/>
        <dbReference type="ChEBI" id="CHEBI:15378"/>
        <dbReference type="ChEBI" id="CHEBI:43474"/>
        <dbReference type="ChEBI" id="CHEBI:57930"/>
        <dbReference type="ChEBI" id="CHEBI:61557"/>
        <dbReference type="EC" id="3.6.1.15"/>
    </reaction>
</comment>
<dbReference type="Gene3D" id="3.40.50.300">
    <property type="entry name" value="P-loop containing nucleotide triphosphate hydrolases"/>
    <property type="match status" value="1"/>
</dbReference>
<dbReference type="EMBL" id="QNVH01000001">
    <property type="protein sequence ID" value="TDA40288.1"/>
    <property type="molecule type" value="Genomic_DNA"/>
</dbReference>
<dbReference type="PANTHER" id="PTHR43146:SF1">
    <property type="entry name" value="CANCER-RELATED NUCLEOSIDE-TRIPHOSPHATASE"/>
    <property type="match status" value="1"/>
</dbReference>
<protein>
    <recommendedName>
        <fullName evidence="4">Nucleoside-triphosphatase DSO08_00195</fullName>
        <shortName evidence="4">NTPase</shortName>
        <ecNumber evidence="4">3.6.1.15</ecNumber>
    </recommendedName>
    <alternativeName>
        <fullName evidence="4">Nucleoside triphosphate phosphohydrolase</fullName>
    </alternativeName>
</protein>
<evidence type="ECO:0000313" key="5">
    <source>
        <dbReference type="EMBL" id="TDA40288.1"/>
    </source>
</evidence>
<organism evidence="5 6">
    <name type="scientific">Thermoproteota archaeon</name>
    <dbReference type="NCBI Taxonomy" id="2056631"/>
    <lineage>
        <taxon>Archaea</taxon>
        <taxon>Thermoproteota</taxon>
    </lineage>
</organism>
<dbReference type="EC" id="3.6.1.15" evidence="4"/>
<reference evidence="5 6" key="1">
    <citation type="journal article" date="2019" name="Nat. Microbiol.">
        <title>Expanding anaerobic alkane metabolism in the domain of Archaea.</title>
        <authorList>
            <person name="Wang Y."/>
            <person name="Wegener G."/>
            <person name="Hou J."/>
            <person name="Wang F."/>
            <person name="Xiao X."/>
        </authorList>
    </citation>
    <scope>NUCLEOTIDE SEQUENCE [LARGE SCALE GENOMIC DNA]</scope>
    <source>
        <strain evidence="5">WYZ-LMO10</strain>
    </source>
</reference>
<comment type="similarity">
    <text evidence="4">Belongs to the THEP1 NTPase family.</text>
</comment>
<evidence type="ECO:0000313" key="6">
    <source>
        <dbReference type="Proteomes" id="UP000315399"/>
    </source>
</evidence>
<keyword evidence="1 4" id="KW-0547">Nucleotide-binding</keyword>
<accession>A0A523BH86</accession>
<dbReference type="Proteomes" id="UP000315399">
    <property type="component" value="Unassembled WGS sequence"/>
</dbReference>
<gene>
    <name evidence="5" type="ORF">DSO08_00195</name>
</gene>
<sequence length="174" mass="19023">MKAIITGRPGIGKSTVLKEVIKILEANGWRVGGVICPEVRVGGKRVAFEIVDLLSGERGTLASTEPSNGPVVGRYYVNMTDLDRISVNAISRSLEEADLTAIDEIGPMEMKSSKFRSIITNVLSSDKRIIAVVHTTLVRDITLKFQGIKVFEITEFNRNRISGEIAKYFLGGSP</sequence>
<dbReference type="InterPro" id="IPR004948">
    <property type="entry name" value="Nuc-triphosphatase_THEP1"/>
</dbReference>
<comment type="function">
    <text evidence="4">Has nucleotide phosphatase activity towards ATP, GTP, CTP, TTP and UTP. May hydrolyze nucleoside diphosphates with lower efficiency.</text>
</comment>
<dbReference type="NCBIfam" id="NF010248">
    <property type="entry name" value="PRK13695.1"/>
    <property type="match status" value="1"/>
</dbReference>
<dbReference type="HAMAP" id="MF_00796">
    <property type="entry name" value="NTPase_1"/>
    <property type="match status" value="1"/>
</dbReference>
<evidence type="ECO:0000256" key="4">
    <source>
        <dbReference type="HAMAP-Rule" id="MF_00796"/>
    </source>
</evidence>
<dbReference type="InterPro" id="IPR027417">
    <property type="entry name" value="P-loop_NTPase"/>
</dbReference>
<proteinExistence type="inferred from homology"/>
<name>A0A523BH86_9CREN</name>
<dbReference type="AlphaFoldDB" id="A0A523BH86"/>
<keyword evidence="3 4" id="KW-0067">ATP-binding</keyword>
<evidence type="ECO:0000256" key="1">
    <source>
        <dbReference type="ARBA" id="ARBA00022741"/>
    </source>
</evidence>
<feature type="binding site" evidence="4">
    <location>
        <begin position="99"/>
        <end position="106"/>
    </location>
    <ligand>
        <name>ATP</name>
        <dbReference type="ChEBI" id="CHEBI:30616"/>
    </ligand>
</feature>
<dbReference type="SUPFAM" id="SSF52540">
    <property type="entry name" value="P-loop containing nucleoside triphosphate hydrolases"/>
    <property type="match status" value="1"/>
</dbReference>